<gene>
    <name evidence="2" type="ORF">T4D_533</name>
</gene>
<keyword evidence="3" id="KW-1185">Reference proteome</keyword>
<protein>
    <submittedName>
        <fullName evidence="2">Uncharacterized protein</fullName>
    </submittedName>
</protein>
<dbReference type="AlphaFoldDB" id="A0A0V1F6X1"/>
<organism evidence="2 3">
    <name type="scientific">Trichinella pseudospiralis</name>
    <name type="common">Parasitic roundworm</name>
    <dbReference type="NCBI Taxonomy" id="6337"/>
    <lineage>
        <taxon>Eukaryota</taxon>
        <taxon>Metazoa</taxon>
        <taxon>Ecdysozoa</taxon>
        <taxon>Nematoda</taxon>
        <taxon>Enoplea</taxon>
        <taxon>Dorylaimia</taxon>
        <taxon>Trichinellida</taxon>
        <taxon>Trichinellidae</taxon>
        <taxon>Trichinella</taxon>
    </lineage>
</organism>
<feature type="region of interest" description="Disordered" evidence="1">
    <location>
        <begin position="1"/>
        <end position="20"/>
    </location>
</feature>
<sequence>MLHRERRTSSRSSSSSGFSRRESLFDLLFLLRRSSHRHKAQVENESISTSITLKAAKDVKTWVSFTPLQFYNLKISLANFSKSYSAFMEFFLIESN</sequence>
<comment type="caution">
    <text evidence="2">The sequence shown here is derived from an EMBL/GenBank/DDBJ whole genome shotgun (WGS) entry which is preliminary data.</text>
</comment>
<evidence type="ECO:0000313" key="2">
    <source>
        <dbReference type="EMBL" id="KRY81585.1"/>
    </source>
</evidence>
<dbReference type="Proteomes" id="UP000054995">
    <property type="component" value="Unassembled WGS sequence"/>
</dbReference>
<name>A0A0V1F6X1_TRIPS</name>
<dbReference type="EMBL" id="JYDT01000217">
    <property type="protein sequence ID" value="KRY81585.1"/>
    <property type="molecule type" value="Genomic_DNA"/>
</dbReference>
<evidence type="ECO:0000256" key="1">
    <source>
        <dbReference type="SAM" id="MobiDB-lite"/>
    </source>
</evidence>
<proteinExistence type="predicted"/>
<reference evidence="2 3" key="1">
    <citation type="submission" date="2015-01" db="EMBL/GenBank/DDBJ databases">
        <title>Evolution of Trichinella species and genotypes.</title>
        <authorList>
            <person name="Korhonen P.K."/>
            <person name="Edoardo P."/>
            <person name="Giuseppe L.R."/>
            <person name="Gasser R.B."/>
        </authorList>
    </citation>
    <scope>NUCLEOTIDE SEQUENCE [LARGE SCALE GENOMIC DNA]</scope>
    <source>
        <strain evidence="2">ISS470</strain>
    </source>
</reference>
<accession>A0A0V1F6X1</accession>
<evidence type="ECO:0000313" key="3">
    <source>
        <dbReference type="Proteomes" id="UP000054995"/>
    </source>
</evidence>